<keyword evidence="3" id="KW-1185">Reference proteome</keyword>
<organism evidence="2 3">
    <name type="scientific">Rhynocoris fuscipes</name>
    <dbReference type="NCBI Taxonomy" id="488301"/>
    <lineage>
        <taxon>Eukaryota</taxon>
        <taxon>Metazoa</taxon>
        <taxon>Ecdysozoa</taxon>
        <taxon>Arthropoda</taxon>
        <taxon>Hexapoda</taxon>
        <taxon>Insecta</taxon>
        <taxon>Pterygota</taxon>
        <taxon>Neoptera</taxon>
        <taxon>Paraneoptera</taxon>
        <taxon>Hemiptera</taxon>
        <taxon>Heteroptera</taxon>
        <taxon>Panheteroptera</taxon>
        <taxon>Cimicomorpha</taxon>
        <taxon>Reduviidae</taxon>
        <taxon>Harpactorinae</taxon>
        <taxon>Harpactorini</taxon>
        <taxon>Rhynocoris</taxon>
    </lineage>
</organism>
<evidence type="ECO:0000256" key="1">
    <source>
        <dbReference type="SAM" id="Coils"/>
    </source>
</evidence>
<evidence type="ECO:0000313" key="3">
    <source>
        <dbReference type="Proteomes" id="UP001461498"/>
    </source>
</evidence>
<dbReference type="EMBL" id="JAPXFL010000001">
    <property type="protein sequence ID" value="KAK9512645.1"/>
    <property type="molecule type" value="Genomic_DNA"/>
</dbReference>
<protein>
    <submittedName>
        <fullName evidence="2">Uncharacterized protein</fullName>
    </submittedName>
</protein>
<gene>
    <name evidence="2" type="ORF">O3M35_001022</name>
</gene>
<dbReference type="Proteomes" id="UP001461498">
    <property type="component" value="Unassembled WGS sequence"/>
</dbReference>
<dbReference type="EMBL" id="JAPXFL010000001">
    <property type="protein sequence ID" value="KAK9512644.1"/>
    <property type="molecule type" value="Genomic_DNA"/>
</dbReference>
<evidence type="ECO:0000313" key="2">
    <source>
        <dbReference type="EMBL" id="KAK9512645.1"/>
    </source>
</evidence>
<sequence length="179" mass="20217">MKSADLQRAREHANAAANTAHTAIASLSAHDQLMNRARQIINGLTAQLVAIQRELLVAQQNYIFNGTDQPPVSEEGNSLYLPPIKTATDYRSNLFDNNYLNIDNDLSRSIMQPVENNFVLPAFKETNFNLEQLQNIAGEHSEPLIVLNPTNNNLPRSYIPGNSDLYWLSQYRAPKGWYF</sequence>
<accession>A0AAW1DRC9</accession>
<proteinExistence type="predicted"/>
<name>A0AAW1DRC9_9HEMI</name>
<feature type="coiled-coil region" evidence="1">
    <location>
        <begin position="34"/>
        <end position="61"/>
    </location>
</feature>
<dbReference type="AlphaFoldDB" id="A0AAW1DRC9"/>
<keyword evidence="1" id="KW-0175">Coiled coil</keyword>
<comment type="caution">
    <text evidence="2">The sequence shown here is derived from an EMBL/GenBank/DDBJ whole genome shotgun (WGS) entry which is preliminary data.</text>
</comment>
<reference evidence="2 3" key="1">
    <citation type="submission" date="2022-12" db="EMBL/GenBank/DDBJ databases">
        <title>Chromosome-level genome assembly of true bugs.</title>
        <authorList>
            <person name="Ma L."/>
            <person name="Li H."/>
        </authorList>
    </citation>
    <scope>NUCLEOTIDE SEQUENCE [LARGE SCALE GENOMIC DNA]</scope>
    <source>
        <strain evidence="2">Lab_2022b</strain>
    </source>
</reference>